<evidence type="ECO:0000256" key="6">
    <source>
        <dbReference type="ARBA" id="ARBA00022755"/>
    </source>
</evidence>
<evidence type="ECO:0000256" key="2">
    <source>
        <dbReference type="ARBA" id="ARBA00004747"/>
    </source>
</evidence>
<dbReference type="InterPro" id="IPR013815">
    <property type="entry name" value="ATP_grasp_subdomain_1"/>
</dbReference>
<reference evidence="12 13" key="1">
    <citation type="journal article" date="2021" name="Elife">
        <title>Chloroplast acquisition without the gene transfer in kleptoplastic sea slugs, Plakobranchus ocellatus.</title>
        <authorList>
            <person name="Maeda T."/>
            <person name="Takahashi S."/>
            <person name="Yoshida T."/>
            <person name="Shimamura S."/>
            <person name="Takaki Y."/>
            <person name="Nagai Y."/>
            <person name="Toyoda A."/>
            <person name="Suzuki Y."/>
            <person name="Arimoto A."/>
            <person name="Ishii H."/>
            <person name="Satoh N."/>
            <person name="Nishiyama T."/>
            <person name="Hasebe M."/>
            <person name="Maruyama T."/>
            <person name="Minagawa J."/>
            <person name="Obokata J."/>
            <person name="Shigenobu S."/>
        </authorList>
    </citation>
    <scope>NUCLEOTIDE SEQUENCE [LARGE SCALE GENOMIC DNA]</scope>
</reference>
<sequence length="362" mass="40638">MLLYETNKWDIKTHVLDPSETSPCKYLCNYFQKGDLTDYDTVYQFGKGVETLTVEIEHVNIEALFQLEREGVEVYPQARILAIVQNKITQKQFYQAHNIPTVTFMNFNSKKDFEGKQAFPYIWKSALFGYDGKGVAVVKDSTAEARLPDVACVIENVVPIKKELAVIVARNLMGEIVTYPVVEMSFSNEASLVEFVISPARISEDTVKRATKIAVQVSKEMQHVGLLAVELFLTKNEEILVNEVAPRPHNSGHFSIEGSLTNQFEQHIRSVLKLPLGSTDIKTPAVMINLLGAKGFEGDAYYKNIEKILAVKGVTPHIYGKKQTHPFRKMGHITVVSPNLETAIETAKNVKKTIKVIASNKY</sequence>
<dbReference type="SUPFAM" id="SSF56059">
    <property type="entry name" value="Glutathione synthetase ATP-binding domain-like"/>
    <property type="match status" value="1"/>
</dbReference>
<dbReference type="GO" id="GO:0005829">
    <property type="term" value="C:cytosol"/>
    <property type="evidence" value="ECO:0007669"/>
    <property type="project" value="TreeGrafter"/>
</dbReference>
<accession>A0AAV4FPM5</accession>
<evidence type="ECO:0000256" key="8">
    <source>
        <dbReference type="ARBA" id="ARBA00022840"/>
    </source>
</evidence>
<comment type="caution">
    <text evidence="12">The sequence shown here is derived from an EMBL/GenBank/DDBJ whole genome shotgun (WGS) entry which is preliminary data.</text>
</comment>
<dbReference type="PANTHER" id="PTHR11609">
    <property type="entry name" value="PURINE BIOSYNTHESIS PROTEIN 6/7, PUR6/7"/>
    <property type="match status" value="1"/>
</dbReference>
<keyword evidence="8 10" id="KW-0067">ATP-binding</keyword>
<dbReference type="InterPro" id="IPR011761">
    <property type="entry name" value="ATP-grasp"/>
</dbReference>
<dbReference type="PANTHER" id="PTHR11609:SF5">
    <property type="entry name" value="PHOSPHORIBOSYLAMINOIMIDAZOLE CARBOXYLASE"/>
    <property type="match status" value="1"/>
</dbReference>
<protein>
    <recommendedName>
        <fullName evidence="4">phosphoribosylaminoimidazole carboxylase</fullName>
        <ecNumber evidence="4">4.1.1.21</ecNumber>
    </recommendedName>
</protein>
<dbReference type="Pfam" id="PF22660">
    <property type="entry name" value="RS_preATP-grasp-like"/>
    <property type="match status" value="1"/>
</dbReference>
<comment type="catalytic activity">
    <reaction evidence="1">
        <text>5-amino-1-(5-phospho-D-ribosyl)imidazole-4-carboxylate + H(+) = 5-amino-1-(5-phospho-beta-D-ribosyl)imidazole + CO2</text>
        <dbReference type="Rhea" id="RHEA:10792"/>
        <dbReference type="ChEBI" id="CHEBI:15378"/>
        <dbReference type="ChEBI" id="CHEBI:16526"/>
        <dbReference type="ChEBI" id="CHEBI:77657"/>
        <dbReference type="ChEBI" id="CHEBI:137981"/>
        <dbReference type="EC" id="4.1.1.21"/>
    </reaction>
</comment>
<dbReference type="GO" id="GO:0004638">
    <property type="term" value="F:phosphoribosylaminoimidazole carboxylase activity"/>
    <property type="evidence" value="ECO:0007669"/>
    <property type="project" value="UniProtKB-EC"/>
</dbReference>
<dbReference type="GO" id="GO:0046872">
    <property type="term" value="F:metal ion binding"/>
    <property type="evidence" value="ECO:0007669"/>
    <property type="project" value="InterPro"/>
</dbReference>
<evidence type="ECO:0000313" key="12">
    <source>
        <dbReference type="EMBL" id="GFR75368.1"/>
    </source>
</evidence>
<dbReference type="NCBIfam" id="TIGR01161">
    <property type="entry name" value="purK"/>
    <property type="match status" value="1"/>
</dbReference>
<dbReference type="InterPro" id="IPR005875">
    <property type="entry name" value="PurK"/>
</dbReference>
<keyword evidence="5 10" id="KW-0547">Nucleotide-binding</keyword>
<organism evidence="12 13">
    <name type="scientific">Elysia marginata</name>
    <dbReference type="NCBI Taxonomy" id="1093978"/>
    <lineage>
        <taxon>Eukaryota</taxon>
        <taxon>Metazoa</taxon>
        <taxon>Spiralia</taxon>
        <taxon>Lophotrochozoa</taxon>
        <taxon>Mollusca</taxon>
        <taxon>Gastropoda</taxon>
        <taxon>Heterobranchia</taxon>
        <taxon>Euthyneura</taxon>
        <taxon>Panpulmonata</taxon>
        <taxon>Sacoglossa</taxon>
        <taxon>Placobranchoidea</taxon>
        <taxon>Plakobranchidae</taxon>
        <taxon>Elysia</taxon>
    </lineage>
</organism>
<dbReference type="SUPFAM" id="SSF51246">
    <property type="entry name" value="Rudiment single hybrid motif"/>
    <property type="match status" value="1"/>
</dbReference>
<evidence type="ECO:0000256" key="3">
    <source>
        <dbReference type="ARBA" id="ARBA00006114"/>
    </source>
</evidence>
<gene>
    <name evidence="12" type="ORF">ElyMa_002186600</name>
</gene>
<keyword evidence="13" id="KW-1185">Reference proteome</keyword>
<dbReference type="FunFam" id="3.30.470.20:FF:000037">
    <property type="entry name" value="Phosphoribosylaminoimidazole carboxylase, chloroplastic"/>
    <property type="match status" value="1"/>
</dbReference>
<dbReference type="InterPro" id="IPR016185">
    <property type="entry name" value="PreATP-grasp_dom_sf"/>
</dbReference>
<dbReference type="Gene3D" id="3.30.470.20">
    <property type="entry name" value="ATP-grasp fold, B domain"/>
    <property type="match status" value="1"/>
</dbReference>
<evidence type="ECO:0000256" key="1">
    <source>
        <dbReference type="ARBA" id="ARBA00001244"/>
    </source>
</evidence>
<evidence type="ECO:0000256" key="9">
    <source>
        <dbReference type="ARBA" id="ARBA00023239"/>
    </source>
</evidence>
<dbReference type="GO" id="GO:0005524">
    <property type="term" value="F:ATP binding"/>
    <property type="evidence" value="ECO:0007669"/>
    <property type="project" value="UniProtKB-UniRule"/>
</dbReference>
<dbReference type="Pfam" id="PF17769">
    <property type="entry name" value="PurK_C"/>
    <property type="match status" value="1"/>
</dbReference>
<dbReference type="PROSITE" id="PS50975">
    <property type="entry name" value="ATP_GRASP"/>
    <property type="match status" value="1"/>
</dbReference>
<dbReference type="HAMAP" id="MF_01928">
    <property type="entry name" value="PurK"/>
    <property type="match status" value="1"/>
</dbReference>
<comment type="similarity">
    <text evidence="3">In the C-terminal section; belongs to the AIR carboxylase family. Class I subfamily.</text>
</comment>
<evidence type="ECO:0000256" key="10">
    <source>
        <dbReference type="PROSITE-ProRule" id="PRU00409"/>
    </source>
</evidence>
<keyword evidence="9" id="KW-0456">Lyase</keyword>
<dbReference type="InterPro" id="IPR011054">
    <property type="entry name" value="Rudment_hybrid_motif"/>
</dbReference>
<dbReference type="Proteomes" id="UP000762676">
    <property type="component" value="Unassembled WGS sequence"/>
</dbReference>
<evidence type="ECO:0000259" key="11">
    <source>
        <dbReference type="PROSITE" id="PS50975"/>
    </source>
</evidence>
<evidence type="ECO:0000256" key="7">
    <source>
        <dbReference type="ARBA" id="ARBA00022793"/>
    </source>
</evidence>
<evidence type="ECO:0000256" key="4">
    <source>
        <dbReference type="ARBA" id="ARBA00012329"/>
    </source>
</evidence>
<dbReference type="Gene3D" id="3.40.50.20">
    <property type="match status" value="1"/>
</dbReference>
<evidence type="ECO:0000256" key="5">
    <source>
        <dbReference type="ARBA" id="ARBA00022741"/>
    </source>
</evidence>
<dbReference type="SUPFAM" id="SSF52440">
    <property type="entry name" value="PreATP-grasp domain"/>
    <property type="match status" value="1"/>
</dbReference>
<dbReference type="InterPro" id="IPR040686">
    <property type="entry name" value="PurK_C"/>
</dbReference>
<dbReference type="Pfam" id="PF02222">
    <property type="entry name" value="ATP-grasp"/>
    <property type="match status" value="1"/>
</dbReference>
<dbReference type="Gene3D" id="3.30.1490.20">
    <property type="entry name" value="ATP-grasp fold, A domain"/>
    <property type="match status" value="1"/>
</dbReference>
<dbReference type="GO" id="GO:0006189">
    <property type="term" value="P:'de novo' IMP biosynthetic process"/>
    <property type="evidence" value="ECO:0007669"/>
    <property type="project" value="InterPro"/>
</dbReference>
<keyword evidence="6" id="KW-0658">Purine biosynthesis</keyword>
<proteinExistence type="inferred from homology"/>
<dbReference type="AlphaFoldDB" id="A0AAV4FPM5"/>
<dbReference type="InterPro" id="IPR054350">
    <property type="entry name" value="PurT/PurK_preATP-grasp"/>
</dbReference>
<name>A0AAV4FPM5_9GAST</name>
<comment type="pathway">
    <text evidence="2">Purine metabolism; IMP biosynthesis via de novo pathway; 5-amino-1-(5-phospho-D-ribosyl)imidazole-4-carboxylate from 5-amino-1-(5-phospho-D-ribosyl)imidazole (carboxylase route): step 1/1.</text>
</comment>
<feature type="domain" description="ATP-grasp" evidence="11">
    <location>
        <begin position="91"/>
        <end position="272"/>
    </location>
</feature>
<dbReference type="EC" id="4.1.1.21" evidence="4"/>
<dbReference type="EMBL" id="BMAT01004542">
    <property type="protein sequence ID" value="GFR75368.1"/>
    <property type="molecule type" value="Genomic_DNA"/>
</dbReference>
<dbReference type="NCBIfam" id="NF004679">
    <property type="entry name" value="PRK06019.1-5"/>
    <property type="match status" value="1"/>
</dbReference>
<evidence type="ECO:0000313" key="13">
    <source>
        <dbReference type="Proteomes" id="UP000762676"/>
    </source>
</evidence>
<dbReference type="InterPro" id="IPR003135">
    <property type="entry name" value="ATP-grasp_carboxylate-amine"/>
</dbReference>
<keyword evidence="7" id="KW-0210">Decarboxylase</keyword>